<reference evidence="2 3" key="1">
    <citation type="submission" date="2023-08" db="EMBL/GenBank/DDBJ databases">
        <title>Black Yeasts Isolated from many extreme environments.</title>
        <authorList>
            <person name="Coleine C."/>
            <person name="Stajich J.E."/>
            <person name="Selbmann L."/>
        </authorList>
    </citation>
    <scope>NUCLEOTIDE SEQUENCE [LARGE SCALE GENOMIC DNA]</scope>
    <source>
        <strain evidence="2 3">CCFEE 5935</strain>
    </source>
</reference>
<keyword evidence="3" id="KW-1185">Reference proteome</keyword>
<sequence length="414" mass="44901">MYGLIACSIAKAWAMGGRRLLLRKNLDRLATSRLPLLYSTCISICFEGARSSRRIRANDVLPDIDQRQTTDIIKRRASHDIARPGALASIELVADRLSELGEDIGVLASPGSSDPTPGRIQPPDATGGSGHSLTISDGSTVHTVIVDDLQSTAKLDPWTTLEITGRLVSRQPPRIQTSGYRIYGTSDQSNPLQQGEKQILQHPYSLPALERERCATRPAGQRGSLITVCFDQRNHGLRLISTKANTNWLAGNKNAAAALFSTYQGTTADVSTLVDFLPCYLPAEVGAKVEHHIIAGDSLGGHAAWQVVLHEPRVNAAVIFIGCPDFIRLMSWRAEEARLPSLSNGLEGFLGSEDFPPAPVEAISQNDPAASSLGKVMPLSTLQHTPSRGRRLVFSSRPEDRLTSRGRPRSRDAP</sequence>
<dbReference type="RefSeq" id="XP_064655737.1">
    <property type="nucleotide sequence ID" value="XM_064805878.1"/>
</dbReference>
<accession>A0AAV9NZW1</accession>
<dbReference type="Proteomes" id="UP001337655">
    <property type="component" value="Unassembled WGS sequence"/>
</dbReference>
<evidence type="ECO:0000313" key="3">
    <source>
        <dbReference type="Proteomes" id="UP001337655"/>
    </source>
</evidence>
<evidence type="ECO:0000256" key="1">
    <source>
        <dbReference type="SAM" id="MobiDB-lite"/>
    </source>
</evidence>
<proteinExistence type="predicted"/>
<dbReference type="InterPro" id="IPR029058">
    <property type="entry name" value="AB_hydrolase_fold"/>
</dbReference>
<protein>
    <submittedName>
        <fullName evidence="2">Uncharacterized protein</fullName>
    </submittedName>
</protein>
<dbReference type="SUPFAM" id="SSF53474">
    <property type="entry name" value="alpha/beta-Hydrolases"/>
    <property type="match status" value="1"/>
</dbReference>
<organism evidence="2 3">
    <name type="scientific">Saxophila tyrrhenica</name>
    <dbReference type="NCBI Taxonomy" id="1690608"/>
    <lineage>
        <taxon>Eukaryota</taxon>
        <taxon>Fungi</taxon>
        <taxon>Dikarya</taxon>
        <taxon>Ascomycota</taxon>
        <taxon>Pezizomycotina</taxon>
        <taxon>Dothideomycetes</taxon>
        <taxon>Dothideomycetidae</taxon>
        <taxon>Mycosphaerellales</taxon>
        <taxon>Extremaceae</taxon>
        <taxon>Saxophila</taxon>
    </lineage>
</organism>
<gene>
    <name evidence="2" type="ORF">LTR77_008648</name>
</gene>
<dbReference type="Gene3D" id="3.40.50.1820">
    <property type="entry name" value="alpha/beta hydrolase"/>
    <property type="match status" value="1"/>
</dbReference>
<dbReference type="GeneID" id="89929980"/>
<feature type="compositionally biased region" description="Basic and acidic residues" evidence="1">
    <location>
        <begin position="397"/>
        <end position="414"/>
    </location>
</feature>
<name>A0AAV9NZW1_9PEZI</name>
<evidence type="ECO:0000313" key="2">
    <source>
        <dbReference type="EMBL" id="KAK5165725.1"/>
    </source>
</evidence>
<dbReference type="EMBL" id="JAVRRT010000015">
    <property type="protein sequence ID" value="KAK5165725.1"/>
    <property type="molecule type" value="Genomic_DNA"/>
</dbReference>
<feature type="region of interest" description="Disordered" evidence="1">
    <location>
        <begin position="108"/>
        <end position="134"/>
    </location>
</feature>
<comment type="caution">
    <text evidence="2">The sequence shown here is derived from an EMBL/GenBank/DDBJ whole genome shotgun (WGS) entry which is preliminary data.</text>
</comment>
<feature type="region of interest" description="Disordered" evidence="1">
    <location>
        <begin position="377"/>
        <end position="414"/>
    </location>
</feature>
<dbReference type="AlphaFoldDB" id="A0AAV9NZW1"/>